<keyword evidence="4 6" id="KW-1133">Transmembrane helix</keyword>
<dbReference type="PANTHER" id="PTHR43124">
    <property type="entry name" value="PURINE EFFLUX PUMP PBUE"/>
    <property type="match status" value="1"/>
</dbReference>
<keyword evidence="5 6" id="KW-0472">Membrane</keyword>
<dbReference type="InterPro" id="IPR020846">
    <property type="entry name" value="MFS_dom"/>
</dbReference>
<feature type="domain" description="Major facilitator superfamily (MFS) profile" evidence="7">
    <location>
        <begin position="6"/>
        <end position="400"/>
    </location>
</feature>
<evidence type="ECO:0000259" key="7">
    <source>
        <dbReference type="PROSITE" id="PS50850"/>
    </source>
</evidence>
<dbReference type="Proteomes" id="UP000315252">
    <property type="component" value="Unassembled WGS sequence"/>
</dbReference>
<feature type="transmembrane region" description="Helical" evidence="6">
    <location>
        <begin position="72"/>
        <end position="91"/>
    </location>
</feature>
<feature type="transmembrane region" description="Helical" evidence="6">
    <location>
        <begin position="41"/>
        <end position="60"/>
    </location>
</feature>
<evidence type="ECO:0000256" key="1">
    <source>
        <dbReference type="ARBA" id="ARBA00004651"/>
    </source>
</evidence>
<keyword evidence="3 6" id="KW-0812">Transmembrane</keyword>
<feature type="transmembrane region" description="Helical" evidence="6">
    <location>
        <begin position="245"/>
        <end position="267"/>
    </location>
</feature>
<comment type="caution">
    <text evidence="8">The sequence shown here is derived from an EMBL/GenBank/DDBJ whole genome shotgun (WGS) entry which is preliminary data.</text>
</comment>
<dbReference type="PROSITE" id="PS50850">
    <property type="entry name" value="MFS"/>
    <property type="match status" value="1"/>
</dbReference>
<feature type="transmembrane region" description="Helical" evidence="6">
    <location>
        <begin position="212"/>
        <end position="239"/>
    </location>
</feature>
<feature type="transmembrane region" description="Helical" evidence="6">
    <location>
        <begin position="97"/>
        <end position="119"/>
    </location>
</feature>
<protein>
    <submittedName>
        <fullName evidence="8">MFS transporter</fullName>
    </submittedName>
</protein>
<dbReference type="RefSeq" id="WP_142896751.1">
    <property type="nucleotide sequence ID" value="NZ_ML660055.1"/>
</dbReference>
<name>A0A545TQS3_9PROT</name>
<sequence>MSPVGLIAVFVVSLVLVMLSNASFPALIPTFQAEWRLSNTEAGWISGIYYAGYAAAVPFLVSLTDREDARSIYLYSTALSAISALAFALWAEGFWTAMALRALAGVSLAGTYMVGLKILTDRISGRLQSRAISLYTAHFAIGNSLSVLMAGEVTLLAGWSWAFGAAAAGSVIAFLLVFLTVGPSAQPRGQQKLRDILDVRPVVRNRPAFGYILGYAAHIWELFGFRNWIVVFLAFSISLQPDQTWGFNATQVATVVLLLGLPASVIGNELSLRFGRRRVITVIMLCSAALACTLGFTAALPFGFVVLLCGLYGLTVTGESASLTTGVIQNAEGSRKGATMALQSLLGFGVGAIAPLAFGVVLDLAGGTGEILAWGLAFGLLGLGAALGPLVLLRLTRQAPSPA</sequence>
<feature type="transmembrane region" description="Helical" evidence="6">
    <location>
        <begin position="161"/>
        <end position="182"/>
    </location>
</feature>
<dbReference type="OrthoDB" id="5412728at2"/>
<dbReference type="PANTHER" id="PTHR43124:SF3">
    <property type="entry name" value="CHLORAMPHENICOL EFFLUX PUMP RV0191"/>
    <property type="match status" value="1"/>
</dbReference>
<feature type="transmembrane region" description="Helical" evidence="6">
    <location>
        <begin position="304"/>
        <end position="328"/>
    </location>
</feature>
<dbReference type="SUPFAM" id="SSF103473">
    <property type="entry name" value="MFS general substrate transporter"/>
    <property type="match status" value="1"/>
</dbReference>
<feature type="transmembrane region" description="Helical" evidence="6">
    <location>
        <begin position="131"/>
        <end position="149"/>
    </location>
</feature>
<dbReference type="AlphaFoldDB" id="A0A545TQS3"/>
<evidence type="ECO:0000313" key="9">
    <source>
        <dbReference type="Proteomes" id="UP000315252"/>
    </source>
</evidence>
<accession>A0A545TQS3</accession>
<evidence type="ECO:0000256" key="3">
    <source>
        <dbReference type="ARBA" id="ARBA00022692"/>
    </source>
</evidence>
<comment type="subcellular location">
    <subcellularLocation>
        <location evidence="1">Cell membrane</location>
        <topology evidence="1">Multi-pass membrane protein</topology>
    </subcellularLocation>
</comment>
<dbReference type="InterPro" id="IPR050189">
    <property type="entry name" value="MFS_Efflux_Transporters"/>
</dbReference>
<feature type="transmembrane region" description="Helical" evidence="6">
    <location>
        <begin position="340"/>
        <end position="365"/>
    </location>
</feature>
<evidence type="ECO:0000313" key="8">
    <source>
        <dbReference type="EMBL" id="TQV79570.1"/>
    </source>
</evidence>
<evidence type="ECO:0000256" key="5">
    <source>
        <dbReference type="ARBA" id="ARBA00023136"/>
    </source>
</evidence>
<dbReference type="EMBL" id="VHSH01000004">
    <property type="protein sequence ID" value="TQV79570.1"/>
    <property type="molecule type" value="Genomic_DNA"/>
</dbReference>
<evidence type="ECO:0000256" key="6">
    <source>
        <dbReference type="SAM" id="Phobius"/>
    </source>
</evidence>
<reference evidence="8 9" key="1">
    <citation type="submission" date="2019-06" db="EMBL/GenBank/DDBJ databases">
        <title>Whole genome sequence for Rhodospirillaceae sp. R148.</title>
        <authorList>
            <person name="Wang G."/>
        </authorList>
    </citation>
    <scope>NUCLEOTIDE SEQUENCE [LARGE SCALE GENOMIC DNA]</scope>
    <source>
        <strain evidence="8 9">R148</strain>
    </source>
</reference>
<gene>
    <name evidence="8" type="ORF">FKG95_12645</name>
</gene>
<proteinExistence type="predicted"/>
<dbReference type="InterPro" id="IPR036259">
    <property type="entry name" value="MFS_trans_sf"/>
</dbReference>
<evidence type="ECO:0000256" key="4">
    <source>
        <dbReference type="ARBA" id="ARBA00022989"/>
    </source>
</evidence>
<feature type="transmembrane region" description="Helical" evidence="6">
    <location>
        <begin position="371"/>
        <end position="393"/>
    </location>
</feature>
<feature type="transmembrane region" description="Helical" evidence="6">
    <location>
        <begin position="279"/>
        <end position="298"/>
    </location>
</feature>
<dbReference type="Pfam" id="PF07690">
    <property type="entry name" value="MFS_1"/>
    <property type="match status" value="1"/>
</dbReference>
<evidence type="ECO:0000256" key="2">
    <source>
        <dbReference type="ARBA" id="ARBA00022475"/>
    </source>
</evidence>
<dbReference type="Gene3D" id="1.20.1250.20">
    <property type="entry name" value="MFS general substrate transporter like domains"/>
    <property type="match status" value="1"/>
</dbReference>
<keyword evidence="2" id="KW-1003">Cell membrane</keyword>
<dbReference type="GO" id="GO:0022857">
    <property type="term" value="F:transmembrane transporter activity"/>
    <property type="evidence" value="ECO:0007669"/>
    <property type="project" value="InterPro"/>
</dbReference>
<dbReference type="GO" id="GO:0005886">
    <property type="term" value="C:plasma membrane"/>
    <property type="evidence" value="ECO:0007669"/>
    <property type="project" value="UniProtKB-SubCell"/>
</dbReference>
<dbReference type="InterPro" id="IPR011701">
    <property type="entry name" value="MFS"/>
</dbReference>
<keyword evidence="9" id="KW-1185">Reference proteome</keyword>
<organism evidence="8 9">
    <name type="scientific">Denitrobaculum tricleocarpae</name>
    <dbReference type="NCBI Taxonomy" id="2591009"/>
    <lineage>
        <taxon>Bacteria</taxon>
        <taxon>Pseudomonadati</taxon>
        <taxon>Pseudomonadota</taxon>
        <taxon>Alphaproteobacteria</taxon>
        <taxon>Rhodospirillales</taxon>
        <taxon>Rhodospirillaceae</taxon>
        <taxon>Denitrobaculum</taxon>
    </lineage>
</organism>